<reference evidence="6 7" key="1">
    <citation type="submission" date="2018-11" db="EMBL/GenBank/DDBJ databases">
        <authorList>
            <person name="Ye M.-Q."/>
            <person name="Du Z.-J."/>
        </authorList>
    </citation>
    <scope>NUCLEOTIDE SEQUENCE [LARGE SCALE GENOMIC DNA]</scope>
    <source>
        <strain evidence="6 7">U0105</strain>
    </source>
</reference>
<keyword evidence="4" id="KW-0812">Transmembrane</keyword>
<proteinExistence type="inferred from homology"/>
<name>A0A3N5XYZ2_9ALTE</name>
<dbReference type="InterPro" id="IPR011042">
    <property type="entry name" value="6-blade_b-propeller_TolB-like"/>
</dbReference>
<feature type="transmembrane region" description="Helical" evidence="4">
    <location>
        <begin position="126"/>
        <end position="145"/>
    </location>
</feature>
<dbReference type="PROSITE" id="PS51755">
    <property type="entry name" value="OMPR_PHOB"/>
    <property type="match status" value="1"/>
</dbReference>
<evidence type="ECO:0000313" key="7">
    <source>
        <dbReference type="Proteomes" id="UP000275281"/>
    </source>
</evidence>
<dbReference type="Gene3D" id="2.120.10.30">
    <property type="entry name" value="TolB, C-terminal domain"/>
    <property type="match status" value="2"/>
</dbReference>
<dbReference type="OrthoDB" id="8430416at2"/>
<gene>
    <name evidence="6" type="ORF">DRW07_09090</name>
</gene>
<evidence type="ECO:0000259" key="5">
    <source>
        <dbReference type="PROSITE" id="PS51755"/>
    </source>
</evidence>
<dbReference type="InterPro" id="IPR011659">
    <property type="entry name" value="WD40"/>
</dbReference>
<keyword evidence="4" id="KW-1133">Transmembrane helix</keyword>
<dbReference type="SUPFAM" id="SSF46894">
    <property type="entry name" value="C-terminal effector domain of the bipartite response regulators"/>
    <property type="match status" value="1"/>
</dbReference>
<evidence type="ECO:0000256" key="3">
    <source>
        <dbReference type="PROSITE-ProRule" id="PRU01091"/>
    </source>
</evidence>
<dbReference type="Pfam" id="PF00486">
    <property type="entry name" value="Trans_reg_C"/>
    <property type="match status" value="1"/>
</dbReference>
<comment type="similarity">
    <text evidence="1">Belongs to the TolB family.</text>
</comment>
<dbReference type="RefSeq" id="WP_124027602.1">
    <property type="nucleotide sequence ID" value="NZ_JBHRSN010000006.1"/>
</dbReference>
<feature type="domain" description="OmpR/PhoB-type" evidence="5">
    <location>
        <begin position="1"/>
        <end position="98"/>
    </location>
</feature>
<sequence length="686" mass="78035">MRWQINGIEFCEQKQTLYRHGETVRLEPMMSELLAYFCHHHNQVISKETLLNDVWQGRYVSDNTVSKLITKTRKALQDDARNPSFIVTVPKRGYRLIADTTKIEDEEPYIVSSPKRSKLAFTTKHYLYLAITVLISLLVSAVFLYKPESKVITSAKAVTTDKGSESFPSFAPDGIRLSYMNYDGSTLRLFVKNIYSGEQVEVTHGDNVGVGPGSWNNAGDKLVYLAATQERCEYFIRRFDGLTMSEPKLIHTCNPGSFGVIKFTHDDNVLVFAESPGKGEPYSLYSIDLDSGKITWLPQPDIHLGGNSQFDVHPSENKLLISSPNEKQWEGFYQLDLNTQKLELLFQLNSYICCGIWSHDGEHVVMMGEHPARDIVQFDIDGSNKTLLFSSPLLLHRPERHSNGRDYVFTAFKHNLNITEYNLDNRESTSILNGSSDEKLAVFSPSGKQIAYISPASGSEELWLVDHETKRKTKITEFADDRHYVDLAWSPDEKKIAGLTLNAVHIINIANGETSVLDLPQKEYRNLSFKTPETVALSTKLGNQWQVVELDFIDNTKHLLDPKWKAVRYSQSEDDWLWFDQEGQMFMGLEKKPIVISEQKISPSFGRQFNVKKHGKHIAFYNWHSEQVEVFDVEMNKAVATLPTRVGHFSINKNLVLLGKRSSSGNDSDLYQTYSQAIEAKQASLF</sequence>
<dbReference type="Proteomes" id="UP000275281">
    <property type="component" value="Unassembled WGS sequence"/>
</dbReference>
<dbReference type="GO" id="GO:0000160">
    <property type="term" value="P:phosphorelay signal transduction system"/>
    <property type="evidence" value="ECO:0007669"/>
    <property type="project" value="InterPro"/>
</dbReference>
<feature type="DNA-binding region" description="OmpR/PhoB-type" evidence="3">
    <location>
        <begin position="1"/>
        <end position="98"/>
    </location>
</feature>
<dbReference type="CDD" id="cd00383">
    <property type="entry name" value="trans_reg_C"/>
    <property type="match status" value="1"/>
</dbReference>
<dbReference type="EMBL" id="RPOK01000003">
    <property type="protein sequence ID" value="RPJ66242.1"/>
    <property type="molecule type" value="Genomic_DNA"/>
</dbReference>
<comment type="caution">
    <text evidence="6">The sequence shown here is derived from an EMBL/GenBank/DDBJ whole genome shotgun (WGS) entry which is preliminary data.</text>
</comment>
<dbReference type="Pfam" id="PF07676">
    <property type="entry name" value="PD40"/>
    <property type="match status" value="1"/>
</dbReference>
<dbReference type="Gene3D" id="1.10.10.10">
    <property type="entry name" value="Winged helix-like DNA-binding domain superfamily/Winged helix DNA-binding domain"/>
    <property type="match status" value="1"/>
</dbReference>
<evidence type="ECO:0000256" key="4">
    <source>
        <dbReference type="SAM" id="Phobius"/>
    </source>
</evidence>
<dbReference type="GO" id="GO:0003677">
    <property type="term" value="F:DNA binding"/>
    <property type="evidence" value="ECO:0007669"/>
    <property type="project" value="UniProtKB-UniRule"/>
</dbReference>
<dbReference type="InterPro" id="IPR036388">
    <property type="entry name" value="WH-like_DNA-bd_sf"/>
</dbReference>
<organism evidence="6 7">
    <name type="scientific">Alteromonas sediminis</name>
    <dbReference type="NCBI Taxonomy" id="2259342"/>
    <lineage>
        <taxon>Bacteria</taxon>
        <taxon>Pseudomonadati</taxon>
        <taxon>Pseudomonadota</taxon>
        <taxon>Gammaproteobacteria</taxon>
        <taxon>Alteromonadales</taxon>
        <taxon>Alteromonadaceae</taxon>
        <taxon>Alteromonas/Salinimonas group</taxon>
        <taxon>Alteromonas</taxon>
    </lineage>
</organism>
<accession>A0A3N5XYZ2</accession>
<evidence type="ECO:0000256" key="2">
    <source>
        <dbReference type="ARBA" id="ARBA00023125"/>
    </source>
</evidence>
<dbReference type="AlphaFoldDB" id="A0A3N5XYZ2"/>
<dbReference type="InterPro" id="IPR016032">
    <property type="entry name" value="Sig_transdc_resp-reg_C-effctor"/>
</dbReference>
<keyword evidence="2 3" id="KW-0238">DNA-binding</keyword>
<dbReference type="PANTHER" id="PTHR36842:SF1">
    <property type="entry name" value="PROTEIN TOLB"/>
    <property type="match status" value="1"/>
</dbReference>
<keyword evidence="4" id="KW-0472">Membrane</keyword>
<evidence type="ECO:0000313" key="6">
    <source>
        <dbReference type="EMBL" id="RPJ66242.1"/>
    </source>
</evidence>
<dbReference type="SUPFAM" id="SSF82171">
    <property type="entry name" value="DPP6 N-terminal domain-like"/>
    <property type="match status" value="2"/>
</dbReference>
<dbReference type="SMART" id="SM00862">
    <property type="entry name" value="Trans_reg_C"/>
    <property type="match status" value="1"/>
</dbReference>
<evidence type="ECO:0000256" key="1">
    <source>
        <dbReference type="ARBA" id="ARBA00009820"/>
    </source>
</evidence>
<dbReference type="GO" id="GO:0006355">
    <property type="term" value="P:regulation of DNA-templated transcription"/>
    <property type="evidence" value="ECO:0007669"/>
    <property type="project" value="InterPro"/>
</dbReference>
<dbReference type="InterPro" id="IPR001867">
    <property type="entry name" value="OmpR/PhoB-type_DNA-bd"/>
</dbReference>
<protein>
    <recommendedName>
        <fullName evidence="5">OmpR/PhoB-type domain-containing protein</fullName>
    </recommendedName>
</protein>
<keyword evidence="7" id="KW-1185">Reference proteome</keyword>
<dbReference type="PANTHER" id="PTHR36842">
    <property type="entry name" value="PROTEIN TOLB HOMOLOG"/>
    <property type="match status" value="1"/>
</dbReference>